<dbReference type="Gene3D" id="1.10.443.10">
    <property type="entry name" value="Intergrase catalytic core"/>
    <property type="match status" value="1"/>
</dbReference>
<dbReference type="InterPro" id="IPR043502">
    <property type="entry name" value="DNA/RNA_pol_sf"/>
</dbReference>
<dbReference type="InterPro" id="IPR052925">
    <property type="entry name" value="Phage_Integrase-like_Recomb"/>
</dbReference>
<organism evidence="3 4">
    <name type="scientific">Microbotryum silenes-dioicae</name>
    <dbReference type="NCBI Taxonomy" id="796604"/>
    <lineage>
        <taxon>Eukaryota</taxon>
        <taxon>Fungi</taxon>
        <taxon>Dikarya</taxon>
        <taxon>Basidiomycota</taxon>
        <taxon>Pucciniomycotina</taxon>
        <taxon>Microbotryomycetes</taxon>
        <taxon>Microbotryales</taxon>
        <taxon>Microbotryaceae</taxon>
        <taxon>Microbotryum</taxon>
    </lineage>
</organism>
<protein>
    <submittedName>
        <fullName evidence="3">BQ5605_C011g06445 protein</fullName>
    </submittedName>
</protein>
<keyword evidence="4" id="KW-1185">Reference proteome</keyword>
<dbReference type="PANTHER" id="PTHR34605">
    <property type="entry name" value="PHAGE_INTEGRASE DOMAIN-CONTAINING PROTEIN"/>
    <property type="match status" value="1"/>
</dbReference>
<dbReference type="PANTHER" id="PTHR34605:SF3">
    <property type="entry name" value="P CELL-TYPE AGGLUTINATION PROTEIN MAP4-LIKE-RELATED"/>
    <property type="match status" value="1"/>
</dbReference>
<feature type="region of interest" description="Disordered" evidence="2">
    <location>
        <begin position="527"/>
        <end position="547"/>
    </location>
</feature>
<evidence type="ECO:0000256" key="1">
    <source>
        <dbReference type="ARBA" id="ARBA00023172"/>
    </source>
</evidence>
<dbReference type="InterPro" id="IPR013762">
    <property type="entry name" value="Integrase-like_cat_sf"/>
</dbReference>
<evidence type="ECO:0000313" key="4">
    <source>
        <dbReference type="Proteomes" id="UP000249464"/>
    </source>
</evidence>
<dbReference type="SUPFAM" id="SSF56349">
    <property type="entry name" value="DNA breaking-rejoining enzymes"/>
    <property type="match status" value="1"/>
</dbReference>
<gene>
    <name evidence="3" type="primary">BQ5605_C011g06445</name>
    <name evidence="3" type="ORF">BQ5605_C011G06445</name>
</gene>
<dbReference type="EMBL" id="FQNC01000011">
    <property type="protein sequence ID" value="SGY12262.1"/>
    <property type="molecule type" value="Genomic_DNA"/>
</dbReference>
<keyword evidence="1" id="KW-0233">DNA recombination</keyword>
<dbReference type="Proteomes" id="UP000249464">
    <property type="component" value="Unassembled WGS sequence"/>
</dbReference>
<dbReference type="InterPro" id="IPR011010">
    <property type="entry name" value="DNA_brk_join_enz"/>
</dbReference>
<dbReference type="SUPFAM" id="SSF56672">
    <property type="entry name" value="DNA/RNA polymerases"/>
    <property type="match status" value="1"/>
</dbReference>
<evidence type="ECO:0000256" key="2">
    <source>
        <dbReference type="SAM" id="MobiDB-lite"/>
    </source>
</evidence>
<sequence>MSAPLYDKNNPIPGTLPQATQTVKLVFDALDDGCLTQEAQTDLISKLSDDAGPPRRNSSAEAELAFWLAQVRAIPLGVKLSLEMTSDLHPVVASALVSEDPDAFFAASSSRYWTNDGLYQRRAPSAPAQTLTDSNRPGTDPAPGARPAPPGTTTRPQTVPIEGVGDVPAYRVNVLPRGTDNKILVVDRLFADSTQLDMADFPAGCVFQMIPLPKGILVSTQAAIDKDQWVDEESQRMDQLIQLAGSAPARPPISRAQTAPSQVLSSRFPTVQQQLGVAPPLPAGSQTPLVGALKVEDESRRYRLGRLTAARFTPAYSSDPKVIERLWQEEAWDQACHLPRNDPTRLETAAGVFRTQLQRQGVVKMDVIEVMKITSGGFVDISDVVHRQEAELFDSYTDNNGIEFKGIQAWAQKKASRTKPPVTDFSEFIRALKEIETVENAVFGTYNGADWTHYLKFLDEMHAGAQNGFKGAKLPIAFDDCFRRMHAKPNNRVTSLLEASESHAAYINTILLVAALPNNPELEERTFRRVQGSSQETNTRTKKSKSSNGKDWICIRYNRRQPHPLASCGREHVCLDCEAKDHRSGDSGCPNLETGIGRKLAKMAAKSSAHQVPLLPHHDSPDDSWSPPVHPPPSLLAGIGPAPRIQCQFHFGPPSSDPPTTPLLSSIASGLAGPLARATYTPAQLHLIRRAHRMYPSQFSFVHTIDDTRFETLLLQHPDCALVRLFVHGFRSEGFEPEHDGSVASGDDPATLTFPRSEDHCSFIQTTIDNKVAKGWLSPGTAFPIPGATYSPVFVVESANHRMRVVANHTRSGLNDGISCAACPTVYDSIIDFICLLRWHRFATSLLSANSVLWKLDVSSAFKVLVMSKDWQARQGIAIRRRLPDGALVTWYHIKWRGVFGCHAMPFLWTRFMSLVVWIAHRSYGIEHPLTYMDDAFGVDIEGRLVPFVHNSETHIILSQQVRMATLWSLLGLPFKLTPNKAPFGRRVTITGIYCNLDNFSISLTPKAVNNLTTAIQAFLDFPGRCPPLWQWRQMTGWLSWALNVAPQARPHVTPLYNKIGTKTQPSTGVPINLEVREALTSIAHLLAVTPKLDLNATSLTRWSLSDADLVIYMDACLHNNNDTGAGLGFWFASPGQCHYFAAHPGQSYKRIQFAEALTVVVALDLATSGAFWCAPTPPPPRSFATASSRCFDLKVQHVAGKLNTTANDLSRLPLARLCRDAIMTPTTPGVGQGVSFASRPLPGPRLHTVYPLTDDIAFSDELVARALEPRTCSDYQRSLRQWITYVMGRRDMGYAIDCYPTVSTLRMFIAHHYRLVTAVHQTLSGLAHWFGPLMGSEWEEVRSNCLVRAAIVGGQKLWRHAPVRAKPLPFDVLSTMLWHARSDPLLDYDCLCFLAMLALGFGACARSGKLTLPDTIRFRDADKLPSRDSVVVSKTGFRVRLPYHKADQQWRGSFLQVVTRATGPHFIDVLSLFLAARDFRFRTMGVGAKLFLTLSGVPPTQNWFITRLHAEFGRKFSGHSLCSGGATHYTILGFLPAEIQQIGRWKSAVWEEYVRISPNLNMALLAWR</sequence>
<evidence type="ECO:0000313" key="3">
    <source>
        <dbReference type="EMBL" id="SGY12262.1"/>
    </source>
</evidence>
<name>A0A2X0M9S2_9BASI</name>
<dbReference type="GO" id="GO:0006310">
    <property type="term" value="P:DNA recombination"/>
    <property type="evidence" value="ECO:0007669"/>
    <property type="project" value="UniProtKB-KW"/>
</dbReference>
<reference evidence="3 4" key="1">
    <citation type="submission" date="2016-11" db="EMBL/GenBank/DDBJ databases">
        <authorList>
            <person name="Jaros S."/>
            <person name="Januszkiewicz K."/>
            <person name="Wedrychowicz H."/>
        </authorList>
    </citation>
    <scope>NUCLEOTIDE SEQUENCE [LARGE SCALE GENOMIC DNA]</scope>
</reference>
<dbReference type="GO" id="GO:0003677">
    <property type="term" value="F:DNA binding"/>
    <property type="evidence" value="ECO:0007669"/>
    <property type="project" value="InterPro"/>
</dbReference>
<proteinExistence type="predicted"/>
<accession>A0A2X0M9S2</accession>
<dbReference type="STRING" id="796604.A0A2X0M9S2"/>
<dbReference type="GO" id="GO:0015074">
    <property type="term" value="P:DNA integration"/>
    <property type="evidence" value="ECO:0007669"/>
    <property type="project" value="InterPro"/>
</dbReference>
<feature type="region of interest" description="Disordered" evidence="2">
    <location>
        <begin position="124"/>
        <end position="162"/>
    </location>
</feature>